<feature type="coiled-coil region" evidence="4">
    <location>
        <begin position="234"/>
        <end position="294"/>
    </location>
</feature>
<dbReference type="Gene3D" id="3.40.1350.100">
    <property type="match status" value="1"/>
</dbReference>
<evidence type="ECO:0000256" key="3">
    <source>
        <dbReference type="ARBA" id="ARBA00022640"/>
    </source>
</evidence>
<dbReference type="OMA" id="VPLFLCK"/>
<dbReference type="eggNOG" id="ENOG502QPNF">
    <property type="taxonomic scope" value="Eukaryota"/>
</dbReference>
<sequence>MDLRSLHDNVRRNVAQIASNLRQASSRAAELCQQALMPPPGNAPLLASVSAQAGGGAGRPAEGAAQPLFDLGFNPETIKARLSAVPVFAVVNNKNEFVLVAGEDQAKQLGLFFFSEPEASAMLQTIKGANPKLGKQAKVMATSMDRVYEFAATPRGETGTEGVVFRFVPDPRQVESALELYSHAGVPATGFQGVPLFQAEGLTIRGEKERYTPLFFSKQDLDSALGAAFSSKDAAALAEARAKAERARGELQAAEGEVAAAAAERGRKAAQRKAGQAKERLQKYEQRIAEAATNKKLPRVDVGSLEEVIGRMERDDRGEWSDVVFVPPRSVAAQ</sequence>
<dbReference type="FunCoup" id="E1ZPN6">
    <property type="interactions" value="122"/>
</dbReference>
<keyword evidence="2" id="KW-0150">Chloroplast</keyword>
<dbReference type="EMBL" id="GL433857">
    <property type="protein sequence ID" value="EFN52292.1"/>
    <property type="molecule type" value="Genomic_DNA"/>
</dbReference>
<organism evidence="6">
    <name type="scientific">Chlorella variabilis</name>
    <name type="common">Green alga</name>
    <dbReference type="NCBI Taxonomy" id="554065"/>
    <lineage>
        <taxon>Eukaryota</taxon>
        <taxon>Viridiplantae</taxon>
        <taxon>Chlorophyta</taxon>
        <taxon>core chlorophytes</taxon>
        <taxon>Trebouxiophyceae</taxon>
        <taxon>Chlorellales</taxon>
        <taxon>Chlorellaceae</taxon>
        <taxon>Chlorella clade</taxon>
        <taxon>Chlorella</taxon>
    </lineage>
</organism>
<proteinExistence type="predicted"/>
<dbReference type="GeneID" id="17351679"/>
<comment type="subcellular location">
    <subcellularLocation>
        <location evidence="1">Plastid</location>
        <location evidence="1">Chloroplast</location>
    </subcellularLocation>
</comment>
<evidence type="ECO:0000256" key="2">
    <source>
        <dbReference type="ARBA" id="ARBA00022528"/>
    </source>
</evidence>
<evidence type="ECO:0000256" key="4">
    <source>
        <dbReference type="SAM" id="Coils"/>
    </source>
</evidence>
<dbReference type="GO" id="GO:0015031">
    <property type="term" value="P:protein transport"/>
    <property type="evidence" value="ECO:0007669"/>
    <property type="project" value="InterPro"/>
</dbReference>
<accession>E1ZPN6</accession>
<dbReference type="STRING" id="554065.E1ZPN6"/>
<dbReference type="AlphaFoldDB" id="E1ZPN6"/>
<dbReference type="InParanoid" id="E1ZPN6"/>
<dbReference type="KEGG" id="cvr:CHLNCDRAFT_139038"/>
<dbReference type="OrthoDB" id="196308at2759"/>
<dbReference type="InterPro" id="IPR007378">
    <property type="entry name" value="Tic22-like"/>
</dbReference>
<dbReference type="RefSeq" id="XP_005844394.1">
    <property type="nucleotide sequence ID" value="XM_005844332.1"/>
</dbReference>
<dbReference type="PANTHER" id="PTHR33926">
    <property type="entry name" value="PROTEIN TIC 22, CHLOROPLASTIC"/>
    <property type="match status" value="1"/>
</dbReference>
<keyword evidence="6" id="KW-1185">Reference proteome</keyword>
<keyword evidence="3" id="KW-0934">Plastid</keyword>
<name>E1ZPN6_CHLVA</name>
<evidence type="ECO:0000313" key="6">
    <source>
        <dbReference type="Proteomes" id="UP000008141"/>
    </source>
</evidence>
<evidence type="ECO:0000313" key="5">
    <source>
        <dbReference type="EMBL" id="EFN52292.1"/>
    </source>
</evidence>
<keyword evidence="4" id="KW-0175">Coiled coil</keyword>
<dbReference type="GO" id="GO:0009507">
    <property type="term" value="C:chloroplast"/>
    <property type="evidence" value="ECO:0007669"/>
    <property type="project" value="UniProtKB-SubCell"/>
</dbReference>
<protein>
    <recommendedName>
        <fullName evidence="7">Tic22-like family protein</fullName>
    </recommendedName>
</protein>
<evidence type="ECO:0000256" key="1">
    <source>
        <dbReference type="ARBA" id="ARBA00004229"/>
    </source>
</evidence>
<reference evidence="5 6" key="1">
    <citation type="journal article" date="2010" name="Plant Cell">
        <title>The Chlorella variabilis NC64A genome reveals adaptation to photosymbiosis, coevolution with viruses, and cryptic sex.</title>
        <authorList>
            <person name="Blanc G."/>
            <person name="Duncan G."/>
            <person name="Agarkova I."/>
            <person name="Borodovsky M."/>
            <person name="Gurnon J."/>
            <person name="Kuo A."/>
            <person name="Lindquist E."/>
            <person name="Lucas S."/>
            <person name="Pangilinan J."/>
            <person name="Polle J."/>
            <person name="Salamov A."/>
            <person name="Terry A."/>
            <person name="Yamada T."/>
            <person name="Dunigan D.D."/>
            <person name="Grigoriev I.V."/>
            <person name="Claverie J.M."/>
            <person name="Van Etten J.L."/>
        </authorList>
    </citation>
    <scope>NUCLEOTIDE SEQUENCE [LARGE SCALE GENOMIC DNA]</scope>
    <source>
        <strain evidence="5 6">NC64A</strain>
    </source>
</reference>
<dbReference type="PANTHER" id="PTHR33926:SF4">
    <property type="entry name" value="PROTEIN TIC 22, CHLOROPLASTIC"/>
    <property type="match status" value="1"/>
</dbReference>
<gene>
    <name evidence="5" type="ORF">CHLNCDRAFT_139038</name>
</gene>
<evidence type="ECO:0008006" key="7">
    <source>
        <dbReference type="Google" id="ProtNLM"/>
    </source>
</evidence>
<dbReference type="Pfam" id="PF04278">
    <property type="entry name" value="Tic22"/>
    <property type="match status" value="2"/>
</dbReference>
<dbReference type="Proteomes" id="UP000008141">
    <property type="component" value="Unassembled WGS sequence"/>
</dbReference>